<evidence type="ECO:0000256" key="1">
    <source>
        <dbReference type="ARBA" id="ARBA00022737"/>
    </source>
</evidence>
<dbReference type="InterPro" id="IPR011990">
    <property type="entry name" value="TPR-like_helical_dom_sf"/>
</dbReference>
<dbReference type="Gene3D" id="1.25.40.10">
    <property type="entry name" value="Tetratricopeptide repeat domain"/>
    <property type="match status" value="1"/>
</dbReference>
<feature type="repeat" description="PPR" evidence="2">
    <location>
        <begin position="10"/>
        <end position="44"/>
    </location>
</feature>
<evidence type="ECO:0000313" key="4">
    <source>
        <dbReference type="Proteomes" id="UP001367508"/>
    </source>
</evidence>
<name>A0AAN9JZQ6_CANGL</name>
<dbReference type="Pfam" id="PF13041">
    <property type="entry name" value="PPR_2"/>
    <property type="match status" value="1"/>
</dbReference>
<keyword evidence="4" id="KW-1185">Reference proteome</keyword>
<dbReference type="InterPro" id="IPR002885">
    <property type="entry name" value="PPR_rpt"/>
</dbReference>
<dbReference type="EMBL" id="JAYMYQ010000011">
    <property type="protein sequence ID" value="KAK7306504.1"/>
    <property type="molecule type" value="Genomic_DNA"/>
</dbReference>
<accession>A0AAN9JZQ6</accession>
<comment type="caution">
    <text evidence="3">The sequence shown here is derived from an EMBL/GenBank/DDBJ whole genome shotgun (WGS) entry which is preliminary data.</text>
</comment>
<sequence length="410" mass="46752">MKKKGGLIPDLVAWNALITGFIQYRPAREAFQRFQEMLLSRVQPNQATILALLPVCGSAESIDGAFLNGSTKSLEEEIWLNDGRGNNENECKGPGGFVTHLLYQRFILLIVTGKRLGILGLRIASSANPVTVARRITEQSPIGKPSNSNMFRVQGRVICCCCLPKEICSAILADFVLISSTSFCELVPKTVRMVQEMSQFREIKKFHNPEMIMDWEHAETHMNSCQEKKIVERMRPCSTTNCSGQLHLEHNFRESCSTLLEPLQERSRLMKRKRKQQNKLMNKEKGTKSHIAWPRVLGRLYIWGTLWACRQASKGHSLVHMRLCPLLQKVAKLSMTINDCSLFSLMKRQFSFGRKAILMQEEVKNTCSTCQRRIALLFFSTSEIETYLVALQLMLQKHHKDAIYSALFAH</sequence>
<evidence type="ECO:0008006" key="5">
    <source>
        <dbReference type="Google" id="ProtNLM"/>
    </source>
</evidence>
<keyword evidence="1" id="KW-0677">Repeat</keyword>
<dbReference type="PROSITE" id="PS51375">
    <property type="entry name" value="PPR"/>
    <property type="match status" value="1"/>
</dbReference>
<evidence type="ECO:0000256" key="2">
    <source>
        <dbReference type="PROSITE-ProRule" id="PRU00708"/>
    </source>
</evidence>
<protein>
    <recommendedName>
        <fullName evidence="5">Pentatricopeptide repeat-containing protein</fullName>
    </recommendedName>
</protein>
<organism evidence="3 4">
    <name type="scientific">Canavalia gladiata</name>
    <name type="common">Sword bean</name>
    <name type="synonym">Dolichos gladiatus</name>
    <dbReference type="NCBI Taxonomy" id="3824"/>
    <lineage>
        <taxon>Eukaryota</taxon>
        <taxon>Viridiplantae</taxon>
        <taxon>Streptophyta</taxon>
        <taxon>Embryophyta</taxon>
        <taxon>Tracheophyta</taxon>
        <taxon>Spermatophyta</taxon>
        <taxon>Magnoliopsida</taxon>
        <taxon>eudicotyledons</taxon>
        <taxon>Gunneridae</taxon>
        <taxon>Pentapetalae</taxon>
        <taxon>rosids</taxon>
        <taxon>fabids</taxon>
        <taxon>Fabales</taxon>
        <taxon>Fabaceae</taxon>
        <taxon>Papilionoideae</taxon>
        <taxon>50 kb inversion clade</taxon>
        <taxon>NPAAA clade</taxon>
        <taxon>indigoferoid/millettioid clade</taxon>
        <taxon>Phaseoleae</taxon>
        <taxon>Canavalia</taxon>
    </lineage>
</organism>
<dbReference type="AlphaFoldDB" id="A0AAN9JZQ6"/>
<dbReference type="Proteomes" id="UP001367508">
    <property type="component" value="Unassembled WGS sequence"/>
</dbReference>
<evidence type="ECO:0000313" key="3">
    <source>
        <dbReference type="EMBL" id="KAK7306504.1"/>
    </source>
</evidence>
<reference evidence="3 4" key="1">
    <citation type="submission" date="2024-01" db="EMBL/GenBank/DDBJ databases">
        <title>The genomes of 5 underutilized Papilionoideae crops provide insights into root nodulation and disease resistanc.</title>
        <authorList>
            <person name="Jiang F."/>
        </authorList>
    </citation>
    <scope>NUCLEOTIDE SEQUENCE [LARGE SCALE GENOMIC DNA]</scope>
    <source>
        <strain evidence="3">LVBAO_FW01</strain>
        <tissue evidence="3">Leaves</tissue>
    </source>
</reference>
<proteinExistence type="predicted"/>
<gene>
    <name evidence="3" type="ORF">VNO77_44451</name>
</gene>